<accession>A0ABR8G5T6</accession>
<evidence type="ECO:0000313" key="2">
    <source>
        <dbReference type="Proteomes" id="UP000603457"/>
    </source>
</evidence>
<reference evidence="1 2" key="1">
    <citation type="journal article" date="2020" name="ISME J.">
        <title>Comparative genomics reveals insights into cyanobacterial evolution and habitat adaptation.</title>
        <authorList>
            <person name="Chen M.Y."/>
            <person name="Teng W.K."/>
            <person name="Zhao L."/>
            <person name="Hu C.X."/>
            <person name="Zhou Y.K."/>
            <person name="Han B.P."/>
            <person name="Song L.R."/>
            <person name="Shu W.S."/>
        </authorList>
    </citation>
    <scope>NUCLEOTIDE SEQUENCE [LARGE SCALE GENOMIC DNA]</scope>
    <source>
        <strain evidence="1 2">FACHB-130</strain>
    </source>
</reference>
<proteinExistence type="predicted"/>
<gene>
    <name evidence="1" type="ORF">H6G74_30060</name>
</gene>
<dbReference type="Proteomes" id="UP000603457">
    <property type="component" value="Unassembled WGS sequence"/>
</dbReference>
<dbReference type="RefSeq" id="WP_190971157.1">
    <property type="nucleotide sequence ID" value="NZ_JACJTB010000078.1"/>
</dbReference>
<organism evidence="1 2">
    <name type="scientific">Nostoc spongiaeforme FACHB-130</name>
    <dbReference type="NCBI Taxonomy" id="1357510"/>
    <lineage>
        <taxon>Bacteria</taxon>
        <taxon>Bacillati</taxon>
        <taxon>Cyanobacteriota</taxon>
        <taxon>Cyanophyceae</taxon>
        <taxon>Nostocales</taxon>
        <taxon>Nostocaceae</taxon>
        <taxon>Nostoc</taxon>
    </lineage>
</organism>
<sequence length="168" mass="19510">MQPSLKHYADYLQMAFELNLCSLAEIINWADKLIEEYDHPENWMIELSTSAYKHPLDAIHLLYLIPGEPDLDISLKLLIAKLGQIYPRLLPDNGRFAKPEHSKLLRSLYHLIVDHSSCDKLRGAIYQIDMDLDYVEQGYGDWSVIQQDYEELLATSCDYQQGIDFPLH</sequence>
<evidence type="ECO:0000313" key="1">
    <source>
        <dbReference type="EMBL" id="MBD2598509.1"/>
    </source>
</evidence>
<name>A0ABR8G5T6_9NOSO</name>
<protein>
    <submittedName>
        <fullName evidence="1">Uncharacterized protein</fullName>
    </submittedName>
</protein>
<comment type="caution">
    <text evidence="1">The sequence shown here is derived from an EMBL/GenBank/DDBJ whole genome shotgun (WGS) entry which is preliminary data.</text>
</comment>
<keyword evidence="2" id="KW-1185">Reference proteome</keyword>
<dbReference type="EMBL" id="JACJTB010000078">
    <property type="protein sequence ID" value="MBD2598509.1"/>
    <property type="molecule type" value="Genomic_DNA"/>
</dbReference>